<feature type="compositionally biased region" description="Basic and acidic residues" evidence="1">
    <location>
        <begin position="1"/>
        <end position="10"/>
    </location>
</feature>
<proteinExistence type="predicted"/>
<accession>A0A5N5QAL8</accession>
<evidence type="ECO:0000313" key="3">
    <source>
        <dbReference type="EMBL" id="KAB5588437.1"/>
    </source>
</evidence>
<evidence type="ECO:0000256" key="1">
    <source>
        <dbReference type="SAM" id="MobiDB-lite"/>
    </source>
</evidence>
<reference evidence="3 4" key="1">
    <citation type="journal article" date="2019" name="Fungal Biol. Biotechnol.">
        <title>Draft genome sequence of fastidious pathogen Ceratobasidium theobromae, which causes vascular-streak dieback in Theobroma cacao.</title>
        <authorList>
            <person name="Ali S.S."/>
            <person name="Asman A."/>
            <person name="Shao J."/>
            <person name="Firmansyah A.P."/>
            <person name="Susilo A.W."/>
            <person name="Rosmana A."/>
            <person name="McMahon P."/>
            <person name="Junaid M."/>
            <person name="Guest D."/>
            <person name="Kheng T.Y."/>
            <person name="Meinhardt L.W."/>
            <person name="Bailey B.A."/>
        </authorList>
    </citation>
    <scope>NUCLEOTIDE SEQUENCE [LARGE SCALE GENOMIC DNA]</scope>
    <source>
        <strain evidence="3 4">CT2</strain>
    </source>
</reference>
<dbReference type="EMBL" id="SSOP01000454">
    <property type="protein sequence ID" value="KAB5588437.1"/>
    <property type="molecule type" value="Genomic_DNA"/>
</dbReference>
<dbReference type="SMART" id="SM01351">
    <property type="entry name" value="Aspzincin_M35"/>
    <property type="match status" value="1"/>
</dbReference>
<dbReference type="Pfam" id="PF14521">
    <property type="entry name" value="Aspzincin_M35"/>
    <property type="match status" value="1"/>
</dbReference>
<dbReference type="AlphaFoldDB" id="A0A5N5QAL8"/>
<dbReference type="InterPro" id="IPR024079">
    <property type="entry name" value="MetalloPept_cat_dom_sf"/>
</dbReference>
<sequence length="73" mass="8322">MSRETDRDQYRTGTDSKAGTIVHEQTHFDEYGGTRDHAYGQHGCQELAQKDPNTAVMNADSHEYFAENNPFRS</sequence>
<dbReference type="OrthoDB" id="412874at2759"/>
<feature type="region of interest" description="Disordered" evidence="1">
    <location>
        <begin position="1"/>
        <end position="21"/>
    </location>
</feature>
<dbReference type="InterPro" id="IPR029463">
    <property type="entry name" value="Lys_MEP"/>
</dbReference>
<protein>
    <submittedName>
        <fullName evidence="3">Peptidyl-Lys metalloendopeptidase</fullName>
    </submittedName>
</protein>
<feature type="domain" description="Lysine-specific metallo-endopeptidase" evidence="2">
    <location>
        <begin position="1"/>
        <end position="67"/>
    </location>
</feature>
<evidence type="ECO:0000259" key="2">
    <source>
        <dbReference type="SMART" id="SM01351"/>
    </source>
</evidence>
<feature type="region of interest" description="Disordered" evidence="1">
    <location>
        <begin position="54"/>
        <end position="73"/>
    </location>
</feature>
<dbReference type="Proteomes" id="UP000383932">
    <property type="component" value="Unassembled WGS sequence"/>
</dbReference>
<dbReference type="SUPFAM" id="SSF55486">
    <property type="entry name" value="Metalloproteases ('zincins'), catalytic domain"/>
    <property type="match status" value="1"/>
</dbReference>
<evidence type="ECO:0000313" key="4">
    <source>
        <dbReference type="Proteomes" id="UP000383932"/>
    </source>
</evidence>
<keyword evidence="4" id="KW-1185">Reference proteome</keyword>
<gene>
    <name evidence="3" type="ORF">CTheo_8116</name>
</gene>
<name>A0A5N5QAL8_9AGAM</name>
<organism evidence="3 4">
    <name type="scientific">Ceratobasidium theobromae</name>
    <dbReference type="NCBI Taxonomy" id="1582974"/>
    <lineage>
        <taxon>Eukaryota</taxon>
        <taxon>Fungi</taxon>
        <taxon>Dikarya</taxon>
        <taxon>Basidiomycota</taxon>
        <taxon>Agaricomycotina</taxon>
        <taxon>Agaricomycetes</taxon>
        <taxon>Cantharellales</taxon>
        <taxon>Ceratobasidiaceae</taxon>
        <taxon>Ceratobasidium</taxon>
    </lineage>
</organism>
<dbReference type="Gene3D" id="3.40.390.10">
    <property type="entry name" value="Collagenase (Catalytic Domain)"/>
    <property type="match status" value="1"/>
</dbReference>
<dbReference type="GO" id="GO:0004222">
    <property type="term" value="F:metalloendopeptidase activity"/>
    <property type="evidence" value="ECO:0007669"/>
    <property type="project" value="InterPro"/>
</dbReference>
<comment type="caution">
    <text evidence="3">The sequence shown here is derived from an EMBL/GenBank/DDBJ whole genome shotgun (WGS) entry which is preliminary data.</text>
</comment>